<organism evidence="4 5">
    <name type="scientific">Guyparkeria halophila</name>
    <dbReference type="NCBI Taxonomy" id="47960"/>
    <lineage>
        <taxon>Bacteria</taxon>
        <taxon>Pseudomonadati</taxon>
        <taxon>Pseudomonadota</taxon>
        <taxon>Gammaproteobacteria</taxon>
        <taxon>Chromatiales</taxon>
        <taxon>Thioalkalibacteraceae</taxon>
        <taxon>Guyparkeria</taxon>
    </lineage>
</organism>
<dbReference type="GO" id="GO:0046677">
    <property type="term" value="P:response to antibiotic"/>
    <property type="evidence" value="ECO:0007669"/>
    <property type="project" value="InterPro"/>
</dbReference>
<dbReference type="InterPro" id="IPR012338">
    <property type="entry name" value="Beta-lactam/transpept-like"/>
</dbReference>
<evidence type="ECO:0000313" key="4">
    <source>
        <dbReference type="EMBL" id="QGT78978.1"/>
    </source>
</evidence>
<evidence type="ECO:0000313" key="5">
    <source>
        <dbReference type="Proteomes" id="UP000427716"/>
    </source>
</evidence>
<dbReference type="Pfam" id="PF13354">
    <property type="entry name" value="Beta-lactamase2"/>
    <property type="match status" value="2"/>
</dbReference>
<keyword evidence="4" id="KW-0378">Hydrolase</keyword>
<dbReference type="AlphaFoldDB" id="A0A6I6D262"/>
<evidence type="ECO:0000256" key="1">
    <source>
        <dbReference type="ARBA" id="ARBA00001526"/>
    </source>
</evidence>
<dbReference type="Gene3D" id="3.40.710.10">
    <property type="entry name" value="DD-peptidase/beta-lactamase superfamily"/>
    <property type="match status" value="1"/>
</dbReference>
<sequence length="307" mass="33707">MWRRLAMVIVFWSVGAGLGQAALPADAVALRDAADPALQARLEERLEALHLGGSVEAGQLSIALVDVTNPDRPRLAQVNGDAMLYAASLPKIAILLAAFQRIDEGAIALDDETRDLMTRMIRNSSNTAATEMIRRVGRNYINDLLRSPRYRLYDESLNGGLWVGKEYGRGSAYQRDPLHHLSHGATAFQVARFYYLLETGQLVSPQSSREMKRILGDPAISHKFVGGLLGEVPEAQIYRKSGTWRDWHADSAIVEHDGRTYIAVGLAQNPSGGEWLKRLIVELDGLIMDGPIRTAGLDPRLDTAAGQ</sequence>
<dbReference type="RefSeq" id="WP_156574633.1">
    <property type="nucleotide sequence ID" value="NZ_CP046415.1"/>
</dbReference>
<dbReference type="PANTHER" id="PTHR35333">
    <property type="entry name" value="BETA-LACTAMASE"/>
    <property type="match status" value="1"/>
</dbReference>
<dbReference type="InterPro" id="IPR000871">
    <property type="entry name" value="Beta-lactam_class-A"/>
</dbReference>
<feature type="domain" description="Beta-lactamase class A catalytic" evidence="3">
    <location>
        <begin position="114"/>
        <end position="264"/>
    </location>
</feature>
<dbReference type="KEGG" id="ghl:GM160_08785"/>
<keyword evidence="2" id="KW-0732">Signal</keyword>
<accession>A0A6I6D262</accession>
<dbReference type="GO" id="GO:0030655">
    <property type="term" value="P:beta-lactam antibiotic catabolic process"/>
    <property type="evidence" value="ECO:0007669"/>
    <property type="project" value="InterPro"/>
</dbReference>
<dbReference type="SUPFAM" id="SSF56601">
    <property type="entry name" value="beta-lactamase/transpeptidase-like"/>
    <property type="match status" value="1"/>
</dbReference>
<dbReference type="PANTHER" id="PTHR35333:SF4">
    <property type="entry name" value="SLR0121 PROTEIN"/>
    <property type="match status" value="1"/>
</dbReference>
<feature type="domain" description="Beta-lactamase class A catalytic" evidence="3">
    <location>
        <begin position="67"/>
        <end position="112"/>
    </location>
</feature>
<reference evidence="4 5" key="1">
    <citation type="submission" date="2019-11" db="EMBL/GenBank/DDBJ databases">
        <authorList>
            <person name="Zhang J."/>
            <person name="Sun C."/>
        </authorList>
    </citation>
    <scope>NUCLEOTIDE SEQUENCE [LARGE SCALE GENOMIC DNA]</scope>
    <source>
        <strain evidence="5">sp2</strain>
    </source>
</reference>
<dbReference type="EMBL" id="CP046415">
    <property type="protein sequence ID" value="QGT78978.1"/>
    <property type="molecule type" value="Genomic_DNA"/>
</dbReference>
<dbReference type="Proteomes" id="UP000427716">
    <property type="component" value="Chromosome"/>
</dbReference>
<evidence type="ECO:0000256" key="2">
    <source>
        <dbReference type="SAM" id="SignalP"/>
    </source>
</evidence>
<feature type="chain" id="PRO_5026329266" evidence="2">
    <location>
        <begin position="22"/>
        <end position="307"/>
    </location>
</feature>
<gene>
    <name evidence="4" type="ORF">GM160_08785</name>
</gene>
<feature type="signal peptide" evidence="2">
    <location>
        <begin position="1"/>
        <end position="21"/>
    </location>
</feature>
<proteinExistence type="predicted"/>
<protein>
    <submittedName>
        <fullName evidence="4">Serine hydrolase</fullName>
    </submittedName>
</protein>
<dbReference type="GO" id="GO:0008800">
    <property type="term" value="F:beta-lactamase activity"/>
    <property type="evidence" value="ECO:0007669"/>
    <property type="project" value="UniProtKB-EC"/>
</dbReference>
<dbReference type="InterPro" id="IPR045155">
    <property type="entry name" value="Beta-lactam_cat"/>
</dbReference>
<evidence type="ECO:0000259" key="3">
    <source>
        <dbReference type="Pfam" id="PF13354"/>
    </source>
</evidence>
<comment type="catalytic activity">
    <reaction evidence="1">
        <text>a beta-lactam + H2O = a substituted beta-amino acid</text>
        <dbReference type="Rhea" id="RHEA:20401"/>
        <dbReference type="ChEBI" id="CHEBI:15377"/>
        <dbReference type="ChEBI" id="CHEBI:35627"/>
        <dbReference type="ChEBI" id="CHEBI:140347"/>
        <dbReference type="EC" id="3.5.2.6"/>
    </reaction>
</comment>
<keyword evidence="5" id="KW-1185">Reference proteome</keyword>
<name>A0A6I6D262_9GAMM</name>